<evidence type="ECO:0000256" key="10">
    <source>
        <dbReference type="ARBA" id="ARBA00022737"/>
    </source>
</evidence>
<keyword evidence="16" id="KW-0675">Receptor</keyword>
<evidence type="ECO:0000256" key="1">
    <source>
        <dbReference type="ARBA" id="ARBA00000085"/>
    </source>
</evidence>
<keyword evidence="5" id="KW-0597">Phosphoprotein</keyword>
<dbReference type="InterPro" id="IPR000700">
    <property type="entry name" value="PAS-assoc_C"/>
</dbReference>
<sequence>MSSADNLPASRNEVLEAHDLEGLAREAGFGELTRFTAALCDAPICLVSLVGDKMQQFVAKHGLDVSETPRESSFCAHAMLGSDLMVVPDATLDSRFAQNPLVTGDPFIRFYAGAPLLTDDGFPLGSLCVIDRVPRPGLTPLQQQGLRLMAAQVIGAMGHRRTTKMQRASEAVAKQALSETEQKFRILADTMPQMVWSTLPDGHHDYYNARWYEFTGVPEGSTDGEGWNGMFHPDDQDKAWERWRHSLRTGEPYEIEYRLRNAAGNYRWTLGRALPIRDADGSITRWFGTCTDIHEQKLLMEQREMISQELSHRIKNIFSVINGLIGLSTRTHPQLKGLADELRSRIMSLGKAHDFVRPHSARSRPAATHATLKGLLEQLLSAYQSEARRVLITGDDFRIDDRSATPLALSFHELATNAAKYGALSTLDGCVAVDVSQADDDVVVAWTESGGPQIKSAPAVEGFGSRLIALSMSSQLGGKISYDWKPEGLRAVAMIPKSSMSRPAP</sequence>
<dbReference type="PANTHER" id="PTHR41523:SF8">
    <property type="entry name" value="ETHYLENE RESPONSE SENSOR PROTEIN"/>
    <property type="match status" value="1"/>
</dbReference>
<dbReference type="NCBIfam" id="TIGR00229">
    <property type="entry name" value="sensory_box"/>
    <property type="match status" value="1"/>
</dbReference>
<dbReference type="Pfam" id="PF01590">
    <property type="entry name" value="GAF"/>
    <property type="match status" value="1"/>
</dbReference>
<evidence type="ECO:0000259" key="18">
    <source>
        <dbReference type="PROSITE" id="PS50113"/>
    </source>
</evidence>
<evidence type="ECO:0000256" key="3">
    <source>
        <dbReference type="ARBA" id="ARBA00021740"/>
    </source>
</evidence>
<evidence type="ECO:0000256" key="6">
    <source>
        <dbReference type="ARBA" id="ARBA00022606"/>
    </source>
</evidence>
<dbReference type="PROSITE" id="PS50112">
    <property type="entry name" value="PAS"/>
    <property type="match status" value="1"/>
</dbReference>
<dbReference type="SMART" id="SM00911">
    <property type="entry name" value="HWE_HK"/>
    <property type="match status" value="1"/>
</dbReference>
<dbReference type="AlphaFoldDB" id="A0A2U8PMU0"/>
<dbReference type="RefSeq" id="WP_094890947.1">
    <property type="nucleotide sequence ID" value="NZ_CP029426.2"/>
</dbReference>
<evidence type="ECO:0000256" key="2">
    <source>
        <dbReference type="ARBA" id="ARBA00012438"/>
    </source>
</evidence>
<protein>
    <recommendedName>
        <fullName evidence="3">Blue-light-activated histidine kinase</fullName>
        <ecNumber evidence="2">2.7.13.3</ecNumber>
    </recommendedName>
</protein>
<organism evidence="19 20">
    <name type="scientific">Bradyrhizobium amphicarpaeae</name>
    <dbReference type="NCBI Taxonomy" id="1404768"/>
    <lineage>
        <taxon>Bacteria</taxon>
        <taxon>Pseudomonadati</taxon>
        <taxon>Pseudomonadota</taxon>
        <taxon>Alphaproteobacteria</taxon>
        <taxon>Hyphomicrobiales</taxon>
        <taxon>Nitrobacteraceae</taxon>
        <taxon>Bradyrhizobium</taxon>
    </lineage>
</organism>
<feature type="domain" description="PAC" evidence="18">
    <location>
        <begin position="253"/>
        <end position="305"/>
    </location>
</feature>
<comment type="catalytic activity">
    <reaction evidence="1">
        <text>ATP + protein L-histidine = ADP + protein N-phospho-L-histidine.</text>
        <dbReference type="EC" id="2.7.13.3"/>
    </reaction>
</comment>
<evidence type="ECO:0000256" key="7">
    <source>
        <dbReference type="ARBA" id="ARBA00022630"/>
    </source>
</evidence>
<accession>A0A2U8PMU0</accession>
<evidence type="ECO:0000256" key="16">
    <source>
        <dbReference type="ARBA" id="ARBA00023170"/>
    </source>
</evidence>
<dbReference type="GO" id="GO:0004673">
    <property type="term" value="F:protein histidine kinase activity"/>
    <property type="evidence" value="ECO:0007669"/>
    <property type="project" value="UniProtKB-EC"/>
</dbReference>
<evidence type="ECO:0000256" key="13">
    <source>
        <dbReference type="ARBA" id="ARBA00022840"/>
    </source>
</evidence>
<evidence type="ECO:0000256" key="8">
    <source>
        <dbReference type="ARBA" id="ARBA00022643"/>
    </source>
</evidence>
<reference evidence="19 20" key="1">
    <citation type="journal article" date="2017" name="Syst. Appl. Microbiol.">
        <title>Soybeans inoculated with root zone soils of Canadian native legumes harbour diverse and novel Bradyrhizobium spp. that possess agricultural potential.</title>
        <authorList>
            <person name="Bromfield E.S.P."/>
            <person name="Cloutier S."/>
            <person name="Tambong J.T."/>
            <person name="Tran Thi T.V."/>
        </authorList>
    </citation>
    <scope>NUCLEOTIDE SEQUENCE [LARGE SCALE GENOMIC DNA]</scope>
    <source>
        <strain evidence="19 20">39S1MB</strain>
    </source>
</reference>
<dbReference type="Gene3D" id="3.30.450.40">
    <property type="match status" value="1"/>
</dbReference>
<name>A0A2U8PMU0_9BRAD</name>
<evidence type="ECO:0000313" key="19">
    <source>
        <dbReference type="EMBL" id="AWL98804.1"/>
    </source>
</evidence>
<dbReference type="InterPro" id="IPR013655">
    <property type="entry name" value="PAS_fold_3"/>
</dbReference>
<dbReference type="EMBL" id="CP029426">
    <property type="protein sequence ID" value="AWL98804.1"/>
    <property type="molecule type" value="Genomic_DNA"/>
</dbReference>
<keyword evidence="12" id="KW-0418">Kinase</keyword>
<reference evidence="19 20" key="2">
    <citation type="journal article" date="2019" name="Int. J. Syst. Evol. Microbiol.">
        <title>Description and complete genome sequence of Bradyrhizobium amphicarpaeae sp. nov., harbouring photosystem and nitrogen-fixation genes.</title>
        <authorList>
            <person name="Bromfield E.S.P."/>
            <person name="Cloutier S."/>
            <person name="Nguyen H.D.T."/>
        </authorList>
    </citation>
    <scope>NUCLEOTIDE SEQUENCE [LARGE SCALE GENOMIC DNA]</scope>
    <source>
        <strain evidence="19 20">39S1MB</strain>
    </source>
</reference>
<keyword evidence="8" id="KW-0288">FMN</keyword>
<dbReference type="InterPro" id="IPR003018">
    <property type="entry name" value="GAF"/>
</dbReference>
<keyword evidence="11" id="KW-0547">Nucleotide-binding</keyword>
<dbReference type="EC" id="2.7.13.3" evidence="2"/>
<feature type="domain" description="PAS" evidence="17">
    <location>
        <begin position="180"/>
        <end position="250"/>
    </location>
</feature>
<dbReference type="CDD" id="cd00130">
    <property type="entry name" value="PAS"/>
    <property type="match status" value="1"/>
</dbReference>
<dbReference type="SUPFAM" id="SSF55785">
    <property type="entry name" value="PYP-like sensor domain (PAS domain)"/>
    <property type="match status" value="1"/>
</dbReference>
<proteinExistence type="predicted"/>
<keyword evidence="9" id="KW-0808">Transferase</keyword>
<dbReference type="InterPro" id="IPR011102">
    <property type="entry name" value="Sig_transdc_His_kinase_HWE"/>
</dbReference>
<dbReference type="OrthoDB" id="9813940at2"/>
<dbReference type="InterPro" id="IPR036890">
    <property type="entry name" value="HATPase_C_sf"/>
</dbReference>
<keyword evidence="14" id="KW-0157">Chromophore</keyword>
<dbReference type="SMART" id="SM00086">
    <property type="entry name" value="PAC"/>
    <property type="match status" value="1"/>
</dbReference>
<keyword evidence="13" id="KW-0067">ATP-binding</keyword>
<dbReference type="KEGG" id="brq:CIT40_01375"/>
<evidence type="ECO:0000256" key="15">
    <source>
        <dbReference type="ARBA" id="ARBA00023026"/>
    </source>
</evidence>
<dbReference type="PANTHER" id="PTHR41523">
    <property type="entry name" value="TWO-COMPONENT SYSTEM SENSOR PROTEIN"/>
    <property type="match status" value="1"/>
</dbReference>
<dbReference type="GO" id="GO:0005524">
    <property type="term" value="F:ATP binding"/>
    <property type="evidence" value="ECO:0007669"/>
    <property type="project" value="UniProtKB-KW"/>
</dbReference>
<keyword evidence="20" id="KW-1185">Reference proteome</keyword>
<keyword evidence="6" id="KW-0716">Sensory transduction</keyword>
<dbReference type="Proteomes" id="UP000215884">
    <property type="component" value="Chromosome"/>
</dbReference>
<dbReference type="Gene3D" id="3.30.450.20">
    <property type="entry name" value="PAS domain"/>
    <property type="match status" value="1"/>
</dbReference>
<evidence type="ECO:0000256" key="11">
    <source>
        <dbReference type="ARBA" id="ARBA00022741"/>
    </source>
</evidence>
<evidence type="ECO:0000256" key="4">
    <source>
        <dbReference type="ARBA" id="ARBA00022543"/>
    </source>
</evidence>
<keyword evidence="15" id="KW-0843">Virulence</keyword>
<evidence type="ECO:0000256" key="14">
    <source>
        <dbReference type="ARBA" id="ARBA00022991"/>
    </source>
</evidence>
<evidence type="ECO:0000313" key="20">
    <source>
        <dbReference type="Proteomes" id="UP000215884"/>
    </source>
</evidence>
<keyword evidence="4" id="KW-0600">Photoreceptor protein</keyword>
<dbReference type="FunFam" id="3.30.450.20:FF:000099">
    <property type="entry name" value="Sensory box sensor histidine kinase"/>
    <property type="match status" value="1"/>
</dbReference>
<dbReference type="InterPro" id="IPR000014">
    <property type="entry name" value="PAS"/>
</dbReference>
<keyword evidence="10" id="KW-0677">Repeat</keyword>
<gene>
    <name evidence="19" type="ORF">CIT40_01375</name>
</gene>
<dbReference type="InterPro" id="IPR035965">
    <property type="entry name" value="PAS-like_dom_sf"/>
</dbReference>
<evidence type="ECO:0000256" key="12">
    <source>
        <dbReference type="ARBA" id="ARBA00022777"/>
    </source>
</evidence>
<dbReference type="InterPro" id="IPR029016">
    <property type="entry name" value="GAF-like_dom_sf"/>
</dbReference>
<dbReference type="GO" id="GO:0009881">
    <property type="term" value="F:photoreceptor activity"/>
    <property type="evidence" value="ECO:0007669"/>
    <property type="project" value="UniProtKB-KW"/>
</dbReference>
<dbReference type="SUPFAM" id="SSF55781">
    <property type="entry name" value="GAF domain-like"/>
    <property type="match status" value="1"/>
</dbReference>
<dbReference type="InterPro" id="IPR001610">
    <property type="entry name" value="PAC"/>
</dbReference>
<dbReference type="PROSITE" id="PS50113">
    <property type="entry name" value="PAC"/>
    <property type="match status" value="1"/>
</dbReference>
<evidence type="ECO:0000256" key="9">
    <source>
        <dbReference type="ARBA" id="ARBA00022679"/>
    </source>
</evidence>
<keyword evidence="7" id="KW-0285">Flavoprotein</keyword>
<evidence type="ECO:0000259" key="17">
    <source>
        <dbReference type="PROSITE" id="PS50112"/>
    </source>
</evidence>
<evidence type="ECO:0000256" key="5">
    <source>
        <dbReference type="ARBA" id="ARBA00022553"/>
    </source>
</evidence>
<dbReference type="Pfam" id="PF08447">
    <property type="entry name" value="PAS_3"/>
    <property type="match status" value="1"/>
</dbReference>
<dbReference type="Pfam" id="PF07536">
    <property type="entry name" value="HWE_HK"/>
    <property type="match status" value="1"/>
</dbReference>
<dbReference type="Gene3D" id="3.30.565.10">
    <property type="entry name" value="Histidine kinase-like ATPase, C-terminal domain"/>
    <property type="match status" value="1"/>
</dbReference>